<reference evidence="1 2" key="1">
    <citation type="submission" date="2016-10" db="EMBL/GenBank/DDBJ databases">
        <title>Comparative genomics of Bacillus thuringiensis reveals a path to pathogens against multiple invertebrate hosts.</title>
        <authorList>
            <person name="Zheng J."/>
            <person name="Gao Q."/>
            <person name="Liu H."/>
            <person name="Peng D."/>
            <person name="Ruan L."/>
            <person name="Sun M."/>
        </authorList>
    </citation>
    <scope>NUCLEOTIDE SEQUENCE [LARGE SCALE GENOMIC DNA]</scope>
    <source>
        <strain evidence="1">BGSC 4CE1</strain>
    </source>
</reference>
<sequence length="35" mass="4097">MSINSEGIELMDTIFPQHKEGIRKIFGSLDYIERK</sequence>
<comment type="caution">
    <text evidence="1">The sequence shown here is derived from an EMBL/GenBank/DDBJ whole genome shotgun (WGS) entry which is preliminary data.</text>
</comment>
<evidence type="ECO:0000313" key="2">
    <source>
        <dbReference type="Proteomes" id="UP000194911"/>
    </source>
</evidence>
<organism evidence="1 2">
    <name type="scientific">Bacillus thuringiensis serovar vazensis</name>
    <dbReference type="NCBI Taxonomy" id="180867"/>
    <lineage>
        <taxon>Bacteria</taxon>
        <taxon>Bacillati</taxon>
        <taxon>Bacillota</taxon>
        <taxon>Bacilli</taxon>
        <taxon>Bacillales</taxon>
        <taxon>Bacillaceae</taxon>
        <taxon>Bacillus</taxon>
        <taxon>Bacillus cereus group</taxon>
    </lineage>
</organism>
<gene>
    <name evidence="1" type="ORF">BK749_15630</name>
</gene>
<dbReference type="AlphaFoldDB" id="A0A243CVR0"/>
<dbReference type="EMBL" id="NFDQ01000065">
    <property type="protein sequence ID" value="OTY74524.1"/>
    <property type="molecule type" value="Genomic_DNA"/>
</dbReference>
<protein>
    <submittedName>
        <fullName evidence="1">MarR family transcriptional regulator</fullName>
    </submittedName>
</protein>
<evidence type="ECO:0000313" key="1">
    <source>
        <dbReference type="EMBL" id="OTY74524.1"/>
    </source>
</evidence>
<name>A0A243CVR0_BACTU</name>
<dbReference type="Proteomes" id="UP000194911">
    <property type="component" value="Unassembled WGS sequence"/>
</dbReference>
<accession>A0A243CVR0</accession>
<proteinExistence type="predicted"/>